<keyword evidence="1" id="KW-0732">Signal</keyword>
<dbReference type="EMBL" id="OZ035827">
    <property type="protein sequence ID" value="CAL1606428.1"/>
    <property type="molecule type" value="Genomic_DNA"/>
</dbReference>
<feature type="signal peptide" evidence="1">
    <location>
        <begin position="1"/>
        <end position="19"/>
    </location>
</feature>
<reference evidence="2 3" key="1">
    <citation type="submission" date="2024-04" db="EMBL/GenBank/DDBJ databases">
        <authorList>
            <person name="Waldvogel A.-M."/>
            <person name="Schoenle A."/>
        </authorList>
    </citation>
    <scope>NUCLEOTIDE SEQUENCE [LARGE SCALE GENOMIC DNA]</scope>
</reference>
<feature type="chain" id="PRO_5043404988" evidence="1">
    <location>
        <begin position="20"/>
        <end position="217"/>
    </location>
</feature>
<organism evidence="2 3">
    <name type="scientific">Knipowitschia caucasica</name>
    <name type="common">Caucasian dwarf goby</name>
    <name type="synonym">Pomatoschistus caucasicus</name>
    <dbReference type="NCBI Taxonomy" id="637954"/>
    <lineage>
        <taxon>Eukaryota</taxon>
        <taxon>Metazoa</taxon>
        <taxon>Chordata</taxon>
        <taxon>Craniata</taxon>
        <taxon>Vertebrata</taxon>
        <taxon>Euteleostomi</taxon>
        <taxon>Actinopterygii</taxon>
        <taxon>Neopterygii</taxon>
        <taxon>Teleostei</taxon>
        <taxon>Neoteleostei</taxon>
        <taxon>Acanthomorphata</taxon>
        <taxon>Gobiaria</taxon>
        <taxon>Gobiiformes</taxon>
        <taxon>Gobioidei</taxon>
        <taxon>Gobiidae</taxon>
        <taxon>Gobiinae</taxon>
        <taxon>Knipowitschia</taxon>
    </lineage>
</organism>
<keyword evidence="3" id="KW-1185">Reference proteome</keyword>
<dbReference type="CDD" id="cd01670">
    <property type="entry name" value="Death"/>
    <property type="match status" value="1"/>
</dbReference>
<protein>
    <submittedName>
        <fullName evidence="2">Uncharacterized protein</fullName>
    </submittedName>
</protein>
<evidence type="ECO:0000313" key="3">
    <source>
        <dbReference type="Proteomes" id="UP001497482"/>
    </source>
</evidence>
<name>A0AAV2LZB9_KNICA</name>
<evidence type="ECO:0000313" key="2">
    <source>
        <dbReference type="EMBL" id="CAL1606428.1"/>
    </source>
</evidence>
<dbReference type="InterPro" id="IPR011029">
    <property type="entry name" value="DEATH-like_dom_sf"/>
</dbReference>
<evidence type="ECO:0000256" key="1">
    <source>
        <dbReference type="SAM" id="SignalP"/>
    </source>
</evidence>
<proteinExistence type="predicted"/>
<dbReference type="AlphaFoldDB" id="A0AAV2LZB9"/>
<dbReference type="Proteomes" id="UP001497482">
    <property type="component" value="Chromosome 5"/>
</dbReference>
<sequence>MEVWKLCAVVLLLSPTFRAQDTVEEDSSAHQLESLVMLLTLTECEELVEALSTPDDDIFKRLERLAPENNQLNLQPLSKRSLLSDQGSEEKCRKALTDWLLENGEEMYYDRLTRSLQHIGRTDVALEMTKKFNEDKLLSLTRYVEDYHKTVSSFNVPEEPTEAKKKVKVRNLSSKNLDLILTRAPVPPYMCRPVGEVPGWDSLVTDVLEPKRFPVSP</sequence>
<accession>A0AAV2LZB9</accession>
<dbReference type="Gene3D" id="1.10.533.10">
    <property type="entry name" value="Death Domain, Fas"/>
    <property type="match status" value="1"/>
</dbReference>
<gene>
    <name evidence="2" type="ORF">KC01_LOCUS33609</name>
</gene>